<dbReference type="PANTHER" id="PTHR30346">
    <property type="entry name" value="TRANSCRIPTIONAL DUAL REGULATOR HCAR-RELATED"/>
    <property type="match status" value="1"/>
</dbReference>
<comment type="similarity">
    <text evidence="1">Belongs to the LysR transcriptional regulatory family.</text>
</comment>
<reference evidence="6 7" key="1">
    <citation type="submission" date="2018-03" db="EMBL/GenBank/DDBJ databases">
        <title>Genomic Encyclopedia of Archaeal and Bacterial Type Strains, Phase II (KMG-II): from individual species to whole genera.</title>
        <authorList>
            <person name="Goeker M."/>
        </authorList>
    </citation>
    <scope>NUCLEOTIDE SEQUENCE [LARGE SCALE GENOMIC DNA]</scope>
    <source>
        <strain evidence="6 7">DSM 44720</strain>
    </source>
</reference>
<dbReference type="InterPro" id="IPR036390">
    <property type="entry name" value="WH_DNA-bd_sf"/>
</dbReference>
<dbReference type="InterPro" id="IPR005119">
    <property type="entry name" value="LysR_subst-bd"/>
</dbReference>
<dbReference type="EMBL" id="PVTF01000012">
    <property type="protein sequence ID" value="PRY36088.1"/>
    <property type="molecule type" value="Genomic_DNA"/>
</dbReference>
<dbReference type="GO" id="GO:0003700">
    <property type="term" value="F:DNA-binding transcription factor activity"/>
    <property type="evidence" value="ECO:0007669"/>
    <property type="project" value="InterPro"/>
</dbReference>
<dbReference type="PANTHER" id="PTHR30346:SF0">
    <property type="entry name" value="HCA OPERON TRANSCRIPTIONAL ACTIVATOR HCAR"/>
    <property type="match status" value="1"/>
</dbReference>
<accession>A0A2T0SRR4</accession>
<comment type="caution">
    <text evidence="6">The sequence shown here is derived from an EMBL/GenBank/DDBJ whole genome shotgun (WGS) entry which is preliminary data.</text>
</comment>
<dbReference type="GO" id="GO:0003677">
    <property type="term" value="F:DNA binding"/>
    <property type="evidence" value="ECO:0007669"/>
    <property type="project" value="UniProtKB-KW"/>
</dbReference>
<protein>
    <submittedName>
        <fullName evidence="6">DNA-binding transcriptional LysR family regulator</fullName>
    </submittedName>
</protein>
<organism evidence="6 7">
    <name type="scientific">Umezawaea tangerina</name>
    <dbReference type="NCBI Taxonomy" id="84725"/>
    <lineage>
        <taxon>Bacteria</taxon>
        <taxon>Bacillati</taxon>
        <taxon>Actinomycetota</taxon>
        <taxon>Actinomycetes</taxon>
        <taxon>Pseudonocardiales</taxon>
        <taxon>Pseudonocardiaceae</taxon>
        <taxon>Umezawaea</taxon>
    </lineage>
</organism>
<evidence type="ECO:0000259" key="5">
    <source>
        <dbReference type="PROSITE" id="PS50931"/>
    </source>
</evidence>
<dbReference type="FunFam" id="1.10.10.10:FF:000001">
    <property type="entry name" value="LysR family transcriptional regulator"/>
    <property type="match status" value="1"/>
</dbReference>
<keyword evidence="3 6" id="KW-0238">DNA-binding</keyword>
<dbReference type="GO" id="GO:0032993">
    <property type="term" value="C:protein-DNA complex"/>
    <property type="evidence" value="ECO:0007669"/>
    <property type="project" value="TreeGrafter"/>
</dbReference>
<proteinExistence type="inferred from homology"/>
<evidence type="ECO:0000256" key="1">
    <source>
        <dbReference type="ARBA" id="ARBA00009437"/>
    </source>
</evidence>
<dbReference type="Proteomes" id="UP000239494">
    <property type="component" value="Unassembled WGS sequence"/>
</dbReference>
<evidence type="ECO:0000256" key="3">
    <source>
        <dbReference type="ARBA" id="ARBA00023125"/>
    </source>
</evidence>
<keyword evidence="2" id="KW-0805">Transcription regulation</keyword>
<gene>
    <name evidence="6" type="ORF">CLV43_11210</name>
</gene>
<dbReference type="InterPro" id="IPR000847">
    <property type="entry name" value="LysR_HTH_N"/>
</dbReference>
<evidence type="ECO:0000313" key="6">
    <source>
        <dbReference type="EMBL" id="PRY36088.1"/>
    </source>
</evidence>
<sequence length="306" mass="32804">MPNGHRAYDSGMPGFPAAPVDLDLRLVRYFTVVAEQGTFHRAAAVLGVAQPALSRQVHRLEERLGVRLLERTTRGSGLTAAGVAFLPQAKALLRAAEVAAAKARAAAVPSAVAVGYAGGLVVTAAVRELRARRPDAEVRTSHLDWSEVRPALLEHRVDVAVARAPFPTDGLDVVVLREEQRVLLVPADHRLAGKESVRLDDFADEPLVRYADAAYDAFWRVDPRPDGRAAPDGLLVDAHADKLEAVAAGQALALAPGRPLTRDDVVAVPVEGIEPCRVLVATREGERSLLVAAFREAARSHLADLR</sequence>
<dbReference type="Gene3D" id="1.10.10.10">
    <property type="entry name" value="Winged helix-like DNA-binding domain superfamily/Winged helix DNA-binding domain"/>
    <property type="match status" value="1"/>
</dbReference>
<keyword evidence="7" id="KW-1185">Reference proteome</keyword>
<dbReference type="PRINTS" id="PR00039">
    <property type="entry name" value="HTHLYSR"/>
</dbReference>
<dbReference type="Pfam" id="PF03466">
    <property type="entry name" value="LysR_substrate"/>
    <property type="match status" value="1"/>
</dbReference>
<evidence type="ECO:0000313" key="7">
    <source>
        <dbReference type="Proteomes" id="UP000239494"/>
    </source>
</evidence>
<evidence type="ECO:0000256" key="4">
    <source>
        <dbReference type="ARBA" id="ARBA00023163"/>
    </source>
</evidence>
<evidence type="ECO:0000256" key="2">
    <source>
        <dbReference type="ARBA" id="ARBA00023015"/>
    </source>
</evidence>
<dbReference type="InterPro" id="IPR036388">
    <property type="entry name" value="WH-like_DNA-bd_sf"/>
</dbReference>
<dbReference type="SUPFAM" id="SSF46785">
    <property type="entry name" value="Winged helix' DNA-binding domain"/>
    <property type="match status" value="1"/>
</dbReference>
<keyword evidence="4" id="KW-0804">Transcription</keyword>
<dbReference type="AlphaFoldDB" id="A0A2T0SRR4"/>
<feature type="domain" description="HTH lysR-type" evidence="5">
    <location>
        <begin position="22"/>
        <end position="79"/>
    </location>
</feature>
<dbReference type="Pfam" id="PF00126">
    <property type="entry name" value="HTH_1"/>
    <property type="match status" value="1"/>
</dbReference>
<dbReference type="Gene3D" id="3.40.190.10">
    <property type="entry name" value="Periplasmic binding protein-like II"/>
    <property type="match status" value="2"/>
</dbReference>
<dbReference type="PROSITE" id="PS50931">
    <property type="entry name" value="HTH_LYSR"/>
    <property type="match status" value="1"/>
</dbReference>
<name>A0A2T0SRR4_9PSEU</name>
<dbReference type="CDD" id="cd08414">
    <property type="entry name" value="PBP2_LTTR_aromatics_like"/>
    <property type="match status" value="1"/>
</dbReference>
<dbReference type="SUPFAM" id="SSF53850">
    <property type="entry name" value="Periplasmic binding protein-like II"/>
    <property type="match status" value="1"/>
</dbReference>